<feature type="region of interest" description="Disordered" evidence="1">
    <location>
        <begin position="1"/>
        <end position="67"/>
    </location>
</feature>
<protein>
    <submittedName>
        <fullName evidence="2">Uncharacterized protein</fullName>
    </submittedName>
</protein>
<evidence type="ECO:0000313" key="2">
    <source>
        <dbReference type="EMBL" id="BCX46253.1"/>
    </source>
</evidence>
<proteinExistence type="predicted"/>
<dbReference type="Proteomes" id="UP001374893">
    <property type="component" value="Chromosome"/>
</dbReference>
<name>A0ABM7RA41_9BACT</name>
<sequence length="1094" mass="119981">MAIGELQKQAGADTRVTASASLLDDENPPLTGVWRSWEGSDHESGRRSRFSGRPVPPEYDEKTRSETENGRFLSWLVSDGDEPMAPDDADKLARTQPFTDSIPLLSDGTLADDDQRQVHVKPITIGDDGGFAWWASGDNQKAALPRPYFPEDDSPARYSVLARSHAVPDPKPFELDSLLQDSAIAEKTITRSTVKFLTEPGSPTNPGERFHDFSVAPVGLLTNTATGGWRKDLSLLSEAWGQQRRSGQPLFRLTSTSDTSASIPTRSDPYPEESMIYPWATYRGGDNNPPIYKHGPVSSWENLMDWMTYYKRVSASSSGKVSGPTHSVAIDDGGNHFGFIHEVRILPIIARIQWVFSHSAGSPPGNPPRGTLEPRVLVTPVVTMWNPYNVEITSPGTIDFTIPKPLPVALKYTINGRANPNYNAVMAATNNQPSLGGGTLRFRIDERFRLIPGETRLYSPASATPVADNQTITLSAGYRSGGGHYFPVKGSRGERLTLPSSSSIRADAKFDTTYFDGALINPEGVGIYLDMSLFGRRHLVYRMIYTEDIASIVYPPLTNLAQGTLGQCERNPLPFLSTIFGARTASSTHLASKGFVQSSPLVNYTAMGKKDEAERTIARHYGGTAHPVNSPFDYSFVKHAPGGDSLLPNASDRTGRGYIVTGFNKADGLSRCVIAELPTRPVASLGELTNWDMRYENPIPPYAINLIGNSDASPLLPPNAVVNARDSNLTENLQYDDSYCANHLLFDDWFVSSITPDPTDFGTRGRDQQDTYMDFVSGEEPLANQAYRPILEDRANAAAGDARQLYRDHVAEREAWKTIASRLEVEGMFNVNSTSVVAWRALLGHARNLRVPYIREAGATWNADLSGETDHAWSRFSVAADSEAGTPGSSGAFPEATEFAGYRTVDDDFLDALAEEVVDQIRRRGPFLSLSEFVNRQLSSGDLALAGTVQAALNELSKRASTDPFSDLKALSSESLAVPDRAAAAEYRFPEAAEGYSSYGLPGWTRQADILRPLAPVLSARDDTFTIRAHGDARDKDGNILARAVCEATVRRVRDFVDPSEEADITIAPRRPANSTFGRRFEMVSFRWLNPEEI</sequence>
<organism evidence="2 3">
    <name type="scientific">Haloferula helveola</name>
    <dbReference type="NCBI Taxonomy" id="490095"/>
    <lineage>
        <taxon>Bacteria</taxon>
        <taxon>Pseudomonadati</taxon>
        <taxon>Verrucomicrobiota</taxon>
        <taxon>Verrucomicrobiia</taxon>
        <taxon>Verrucomicrobiales</taxon>
        <taxon>Verrucomicrobiaceae</taxon>
        <taxon>Haloferula</taxon>
    </lineage>
</organism>
<evidence type="ECO:0000313" key="3">
    <source>
        <dbReference type="Proteomes" id="UP001374893"/>
    </source>
</evidence>
<accession>A0ABM7RA41</accession>
<dbReference type="EMBL" id="AP024702">
    <property type="protein sequence ID" value="BCX46253.1"/>
    <property type="molecule type" value="Genomic_DNA"/>
</dbReference>
<gene>
    <name evidence="2" type="ORF">HAHE_01610</name>
</gene>
<reference evidence="2 3" key="1">
    <citation type="submission" date="2021-06" db="EMBL/GenBank/DDBJ databases">
        <title>Complete genome of Haloferula helveola possessing various polysaccharide degrading enzymes.</title>
        <authorList>
            <person name="Takami H."/>
            <person name="Huang C."/>
            <person name="Hamasaki K."/>
        </authorList>
    </citation>
    <scope>NUCLEOTIDE SEQUENCE [LARGE SCALE GENOMIC DNA]</scope>
    <source>
        <strain evidence="2 3">CN-1</strain>
    </source>
</reference>
<keyword evidence="3" id="KW-1185">Reference proteome</keyword>
<evidence type="ECO:0000256" key="1">
    <source>
        <dbReference type="SAM" id="MobiDB-lite"/>
    </source>
</evidence>